<dbReference type="Pfam" id="PF12833">
    <property type="entry name" value="HTH_18"/>
    <property type="match status" value="1"/>
</dbReference>
<evidence type="ECO:0000256" key="3">
    <source>
        <dbReference type="ARBA" id="ARBA00023125"/>
    </source>
</evidence>
<accession>A0A023WTJ9</accession>
<dbReference type="KEGG" id="pstu:UIB01_13650"/>
<gene>
    <name evidence="8" type="ORF">UIB01_13650</name>
</gene>
<dbReference type="PROSITE" id="PS01124">
    <property type="entry name" value="HTH_ARAC_FAMILY_2"/>
    <property type="match status" value="1"/>
</dbReference>
<proteinExistence type="predicted"/>
<reference evidence="8 9" key="1">
    <citation type="submission" date="2014-03" db="EMBL/GenBank/DDBJ databases">
        <title>Complete genome sequence of Pseudomonas stutzeri 19SMN4.</title>
        <authorList>
            <person name="Brunet-Galmes I."/>
            <person name="Nogales B."/>
            <person name="Busquets A."/>
            <person name="Pena A."/>
            <person name="Gomila M."/>
            <person name="Garcia-Valdes E."/>
            <person name="Lalucat J."/>
            <person name="Bennasar A."/>
            <person name="Bosch R."/>
        </authorList>
    </citation>
    <scope>NUCLEOTIDE SEQUENCE [LARGE SCALE GENOMIC DNA]</scope>
    <source>
        <strain evidence="8 9">19SMN4</strain>
    </source>
</reference>
<dbReference type="SUPFAM" id="SSF46689">
    <property type="entry name" value="Homeodomain-like"/>
    <property type="match status" value="1"/>
</dbReference>
<keyword evidence="5" id="KW-0804">Transcription</keyword>
<feature type="domain" description="HTH araC/xylS-type" evidence="7">
    <location>
        <begin position="214"/>
        <end position="315"/>
    </location>
</feature>
<sequence>MERLLNEKSRIFEHADPHAVSDYVNQHVGAHCIQLPRTGSPQASLSHCKFGKLDLCQISYGGSVHVTSPALETIYHLQLLQRGHCLWRGRGQEHYFTPGELLLINPDDPVDLTYSEDCEKLIVKLPASFLEKACSENQWQAPAEGIRFGSNRYALSELDGFGSLLGLICQEAGSEQSIPQIQEQYSRIIASKLLCSLASNIRRDPFGDSCPSFGRIADYIDEHLKRDISVEQLADLANMSLRSLYLLFERKVGTTPKSYIRQRKLEQIHGRLSDPSAKVRNITEIAMDYGFMHLGRFSESYKSTFGELPSDTLRRHH</sequence>
<dbReference type="SMART" id="SM00342">
    <property type="entry name" value="HTH_ARAC"/>
    <property type="match status" value="1"/>
</dbReference>
<dbReference type="PANTHER" id="PTHR46796:SF6">
    <property type="entry name" value="ARAC SUBFAMILY"/>
    <property type="match status" value="1"/>
</dbReference>
<comment type="subcellular location">
    <subcellularLocation>
        <location evidence="1">Cytoplasm</location>
    </subcellularLocation>
</comment>
<evidence type="ECO:0000256" key="2">
    <source>
        <dbReference type="ARBA" id="ARBA00023015"/>
    </source>
</evidence>
<dbReference type="SUPFAM" id="SSF51215">
    <property type="entry name" value="Regulatory protein AraC"/>
    <property type="match status" value="1"/>
</dbReference>
<dbReference type="EMBL" id="CP007509">
    <property type="protein sequence ID" value="AHY43463.1"/>
    <property type="molecule type" value="Genomic_DNA"/>
</dbReference>
<evidence type="ECO:0000313" key="9">
    <source>
        <dbReference type="Proteomes" id="UP000025238"/>
    </source>
</evidence>
<name>A0A023WTJ9_STUST</name>
<dbReference type="Gene3D" id="1.10.10.60">
    <property type="entry name" value="Homeodomain-like"/>
    <property type="match status" value="1"/>
</dbReference>
<dbReference type="GO" id="GO:0009893">
    <property type="term" value="P:positive regulation of metabolic process"/>
    <property type="evidence" value="ECO:0007669"/>
    <property type="project" value="UniProtKB-ARBA"/>
</dbReference>
<dbReference type="InterPro" id="IPR009057">
    <property type="entry name" value="Homeodomain-like_sf"/>
</dbReference>
<protein>
    <submittedName>
        <fullName evidence="8">AraC family transcriptional regulator</fullName>
    </submittedName>
</protein>
<keyword evidence="2" id="KW-0805">Transcription regulation</keyword>
<dbReference type="InterPro" id="IPR037923">
    <property type="entry name" value="HTH-like"/>
</dbReference>
<keyword evidence="3" id="KW-0238">DNA-binding</keyword>
<evidence type="ECO:0000256" key="6">
    <source>
        <dbReference type="ARBA" id="ARBA00037345"/>
    </source>
</evidence>
<evidence type="ECO:0000313" key="8">
    <source>
        <dbReference type="EMBL" id="AHY43463.1"/>
    </source>
</evidence>
<dbReference type="PROSITE" id="PS00041">
    <property type="entry name" value="HTH_ARAC_FAMILY_1"/>
    <property type="match status" value="1"/>
</dbReference>
<dbReference type="PANTHER" id="PTHR46796">
    <property type="entry name" value="HTH-TYPE TRANSCRIPTIONAL ACTIVATOR RHAS-RELATED"/>
    <property type="match status" value="1"/>
</dbReference>
<dbReference type="GO" id="GO:0003700">
    <property type="term" value="F:DNA-binding transcription factor activity"/>
    <property type="evidence" value="ECO:0007669"/>
    <property type="project" value="InterPro"/>
</dbReference>
<dbReference type="GO" id="GO:0005737">
    <property type="term" value="C:cytoplasm"/>
    <property type="evidence" value="ECO:0007669"/>
    <property type="project" value="UniProtKB-SubCell"/>
</dbReference>
<dbReference type="InterPro" id="IPR050204">
    <property type="entry name" value="AraC_XylS_family_regulators"/>
</dbReference>
<dbReference type="InterPro" id="IPR018062">
    <property type="entry name" value="HTH_AraC-typ_CS"/>
</dbReference>
<dbReference type="InterPro" id="IPR035418">
    <property type="entry name" value="AraC-bd_2"/>
</dbReference>
<evidence type="ECO:0000256" key="1">
    <source>
        <dbReference type="ARBA" id="ARBA00004496"/>
    </source>
</evidence>
<comment type="function">
    <text evidence="6">Regulatory protein of the TOL plasmid xyl operons. XylS activates the xylXYZLTEGFJQKIH operon required for the degradation of toluene, m-xylene and p-xylene.</text>
</comment>
<dbReference type="PATRIC" id="fig|316.97.peg.2729"/>
<dbReference type="AlphaFoldDB" id="A0A023WTJ9"/>
<dbReference type="InterPro" id="IPR018060">
    <property type="entry name" value="HTH_AraC"/>
</dbReference>
<dbReference type="Proteomes" id="UP000025238">
    <property type="component" value="Chromosome"/>
</dbReference>
<evidence type="ECO:0000256" key="4">
    <source>
        <dbReference type="ARBA" id="ARBA00023159"/>
    </source>
</evidence>
<keyword evidence="4" id="KW-0010">Activator</keyword>
<organism evidence="8 9">
    <name type="scientific">Stutzerimonas stutzeri</name>
    <name type="common">Pseudomonas stutzeri</name>
    <dbReference type="NCBI Taxonomy" id="316"/>
    <lineage>
        <taxon>Bacteria</taxon>
        <taxon>Pseudomonadati</taxon>
        <taxon>Pseudomonadota</taxon>
        <taxon>Gammaproteobacteria</taxon>
        <taxon>Pseudomonadales</taxon>
        <taxon>Pseudomonadaceae</taxon>
        <taxon>Stutzerimonas</taxon>
    </lineage>
</organism>
<dbReference type="Pfam" id="PF14525">
    <property type="entry name" value="AraC_binding_2"/>
    <property type="match status" value="1"/>
</dbReference>
<evidence type="ECO:0000256" key="5">
    <source>
        <dbReference type="ARBA" id="ARBA00023163"/>
    </source>
</evidence>
<evidence type="ECO:0000259" key="7">
    <source>
        <dbReference type="PROSITE" id="PS01124"/>
    </source>
</evidence>
<dbReference type="GO" id="GO:0043565">
    <property type="term" value="F:sequence-specific DNA binding"/>
    <property type="evidence" value="ECO:0007669"/>
    <property type="project" value="InterPro"/>
</dbReference>